<dbReference type="OrthoDB" id="3784at2759"/>
<dbReference type="InterPro" id="IPR035518">
    <property type="entry name" value="DPG_synthase"/>
</dbReference>
<feature type="chain" id="PRO_5040429569" description="dolichyl-phosphate beta-glucosyltransferase" evidence="13">
    <location>
        <begin position="19"/>
        <end position="350"/>
    </location>
</feature>
<evidence type="ECO:0000256" key="1">
    <source>
        <dbReference type="ARBA" id="ARBA00004389"/>
    </source>
</evidence>
<evidence type="ECO:0000256" key="5">
    <source>
        <dbReference type="ARBA" id="ARBA00022676"/>
    </source>
</evidence>
<evidence type="ECO:0000313" key="15">
    <source>
        <dbReference type="EMBL" id="MBW0543192.1"/>
    </source>
</evidence>
<evidence type="ECO:0000256" key="4">
    <source>
        <dbReference type="ARBA" id="ARBA00012583"/>
    </source>
</evidence>
<feature type="signal peptide" evidence="13">
    <location>
        <begin position="1"/>
        <end position="18"/>
    </location>
</feature>
<dbReference type="CDD" id="cd04188">
    <property type="entry name" value="DPG_synthase"/>
    <property type="match status" value="1"/>
</dbReference>
<dbReference type="Proteomes" id="UP000765509">
    <property type="component" value="Unassembled WGS sequence"/>
</dbReference>
<keyword evidence="6" id="KW-0808">Transferase</keyword>
<evidence type="ECO:0000256" key="3">
    <source>
        <dbReference type="ARBA" id="ARBA00006739"/>
    </source>
</evidence>
<comment type="similarity">
    <text evidence="3">Belongs to the glycosyltransferase 2 family.</text>
</comment>
<protein>
    <recommendedName>
        <fullName evidence="4">dolichyl-phosphate beta-glucosyltransferase</fullName>
        <ecNumber evidence="4">2.4.1.117</ecNumber>
    </recommendedName>
</protein>
<dbReference type="PANTHER" id="PTHR10859:SF91">
    <property type="entry name" value="DOLICHYL-PHOSPHATE BETA-GLUCOSYLTRANSFERASE"/>
    <property type="match status" value="1"/>
</dbReference>
<organism evidence="15 16">
    <name type="scientific">Austropuccinia psidii MF-1</name>
    <dbReference type="NCBI Taxonomy" id="1389203"/>
    <lineage>
        <taxon>Eukaryota</taxon>
        <taxon>Fungi</taxon>
        <taxon>Dikarya</taxon>
        <taxon>Basidiomycota</taxon>
        <taxon>Pucciniomycotina</taxon>
        <taxon>Pucciniomycetes</taxon>
        <taxon>Pucciniales</taxon>
        <taxon>Sphaerophragmiaceae</taxon>
        <taxon>Austropuccinia</taxon>
    </lineage>
</organism>
<dbReference type="Gene3D" id="3.90.550.10">
    <property type="entry name" value="Spore Coat Polysaccharide Biosynthesis Protein SpsA, Chain A"/>
    <property type="match status" value="1"/>
</dbReference>
<comment type="pathway">
    <text evidence="2">Protein modification; protein glycosylation.</text>
</comment>
<comment type="catalytic activity">
    <reaction evidence="12">
        <text>a di-trans,poly-cis-dolichyl phosphate + UDP-alpha-D-glucose = a di-trans,poly-cis-dolichyl beta-D-glucosyl phosphate + UDP</text>
        <dbReference type="Rhea" id="RHEA:15401"/>
        <dbReference type="Rhea" id="RHEA-COMP:19498"/>
        <dbReference type="Rhea" id="RHEA-COMP:19502"/>
        <dbReference type="ChEBI" id="CHEBI:57525"/>
        <dbReference type="ChEBI" id="CHEBI:57683"/>
        <dbReference type="ChEBI" id="CHEBI:58223"/>
        <dbReference type="ChEBI" id="CHEBI:58885"/>
        <dbReference type="EC" id="2.4.1.117"/>
    </reaction>
    <physiologicalReaction direction="left-to-right" evidence="12">
        <dbReference type="Rhea" id="RHEA:15402"/>
    </physiologicalReaction>
</comment>
<dbReference type="Pfam" id="PF00535">
    <property type="entry name" value="Glycos_transf_2"/>
    <property type="match status" value="1"/>
</dbReference>
<dbReference type="AlphaFoldDB" id="A0A9Q3IJM7"/>
<keyword evidence="7" id="KW-0812">Transmembrane</keyword>
<sequence>MISILLSLPLAYYITLEALKRLSPNPKPPTKQSLCYFSAIHSDNPSHHLPSISNSSPSVELSVVVPAFNEQDRLKSGLASALNWLESRRINSATSSSNLGTYELIIVDDGSSDKTLEIAIQLALEHAKIVNQLGQGEIRVFSLGKNRGKGGAVRHGVLHSRGEKVLFVDADGASNFLDLSKLIEKLDEIVVYENSSLKENQKEAFGIAIGSRAHLESDPSVVSRSKFRNFLMKGFHLYLIILGLKDIKDTQCGFKLMTRAAAREVISGLHVEGWIFDVELLLRAKLRKPSIPVIEVPIRWNEVGGSKLSILKDSIVMAIELFLIRINYCLGVWKISQQHDENAISNKKNH</sequence>
<evidence type="ECO:0000256" key="7">
    <source>
        <dbReference type="ARBA" id="ARBA00022692"/>
    </source>
</evidence>
<evidence type="ECO:0000256" key="13">
    <source>
        <dbReference type="SAM" id="SignalP"/>
    </source>
</evidence>
<comment type="subcellular location">
    <subcellularLocation>
        <location evidence="1">Endoplasmic reticulum membrane</location>
        <topology evidence="1">Single-pass membrane protein</topology>
    </subcellularLocation>
</comment>
<dbReference type="SUPFAM" id="SSF53448">
    <property type="entry name" value="Nucleotide-diphospho-sugar transferases"/>
    <property type="match status" value="1"/>
</dbReference>
<keyword evidence="13" id="KW-0732">Signal</keyword>
<dbReference type="GO" id="GO:0004581">
    <property type="term" value="F:dolichyl-phosphate beta-glucosyltransferase activity"/>
    <property type="evidence" value="ECO:0007669"/>
    <property type="project" value="UniProtKB-EC"/>
</dbReference>
<reference evidence="15" key="1">
    <citation type="submission" date="2021-03" db="EMBL/GenBank/DDBJ databases">
        <title>Draft genome sequence of rust myrtle Austropuccinia psidii MF-1, a brazilian biotype.</title>
        <authorList>
            <person name="Quecine M.C."/>
            <person name="Pachon D.M.R."/>
            <person name="Bonatelli M.L."/>
            <person name="Correr F.H."/>
            <person name="Franceschini L.M."/>
            <person name="Leite T.F."/>
            <person name="Margarido G.R.A."/>
            <person name="Almeida C.A."/>
            <person name="Ferrarezi J.A."/>
            <person name="Labate C.A."/>
        </authorList>
    </citation>
    <scope>NUCLEOTIDE SEQUENCE</scope>
    <source>
        <strain evidence="15">MF-1</strain>
    </source>
</reference>
<dbReference type="PANTHER" id="PTHR10859">
    <property type="entry name" value="GLYCOSYL TRANSFERASE"/>
    <property type="match status" value="1"/>
</dbReference>
<evidence type="ECO:0000256" key="11">
    <source>
        <dbReference type="ARBA" id="ARBA00023136"/>
    </source>
</evidence>
<dbReference type="EC" id="2.4.1.117" evidence="4"/>
<keyword evidence="10" id="KW-1133">Transmembrane helix</keyword>
<evidence type="ECO:0000256" key="9">
    <source>
        <dbReference type="ARBA" id="ARBA00022968"/>
    </source>
</evidence>
<feature type="domain" description="Glycosyltransferase 2-like" evidence="14">
    <location>
        <begin position="62"/>
        <end position="188"/>
    </location>
</feature>
<evidence type="ECO:0000256" key="2">
    <source>
        <dbReference type="ARBA" id="ARBA00004922"/>
    </source>
</evidence>
<evidence type="ECO:0000256" key="10">
    <source>
        <dbReference type="ARBA" id="ARBA00022989"/>
    </source>
</evidence>
<evidence type="ECO:0000256" key="6">
    <source>
        <dbReference type="ARBA" id="ARBA00022679"/>
    </source>
</evidence>
<evidence type="ECO:0000256" key="12">
    <source>
        <dbReference type="ARBA" id="ARBA00045097"/>
    </source>
</evidence>
<keyword evidence="11" id="KW-0472">Membrane</keyword>
<name>A0A9Q3IJM7_9BASI</name>
<dbReference type="InterPro" id="IPR001173">
    <property type="entry name" value="Glyco_trans_2-like"/>
</dbReference>
<gene>
    <name evidence="15" type="ORF">O181_082907</name>
</gene>
<keyword evidence="8" id="KW-0256">Endoplasmic reticulum</keyword>
<dbReference type="GO" id="GO:0006487">
    <property type="term" value="P:protein N-linked glycosylation"/>
    <property type="evidence" value="ECO:0007669"/>
    <property type="project" value="TreeGrafter"/>
</dbReference>
<keyword evidence="5" id="KW-0328">Glycosyltransferase</keyword>
<dbReference type="EMBL" id="AVOT02047936">
    <property type="protein sequence ID" value="MBW0543192.1"/>
    <property type="molecule type" value="Genomic_DNA"/>
</dbReference>
<keyword evidence="9" id="KW-0735">Signal-anchor</keyword>
<comment type="caution">
    <text evidence="15">The sequence shown here is derived from an EMBL/GenBank/DDBJ whole genome shotgun (WGS) entry which is preliminary data.</text>
</comment>
<evidence type="ECO:0000259" key="14">
    <source>
        <dbReference type="Pfam" id="PF00535"/>
    </source>
</evidence>
<keyword evidence="16" id="KW-1185">Reference proteome</keyword>
<dbReference type="GO" id="GO:0005789">
    <property type="term" value="C:endoplasmic reticulum membrane"/>
    <property type="evidence" value="ECO:0007669"/>
    <property type="project" value="UniProtKB-SubCell"/>
</dbReference>
<accession>A0A9Q3IJM7</accession>
<proteinExistence type="inferred from homology"/>
<evidence type="ECO:0000313" key="16">
    <source>
        <dbReference type="Proteomes" id="UP000765509"/>
    </source>
</evidence>
<dbReference type="InterPro" id="IPR029044">
    <property type="entry name" value="Nucleotide-diphossugar_trans"/>
</dbReference>
<evidence type="ECO:0000256" key="8">
    <source>
        <dbReference type="ARBA" id="ARBA00022824"/>
    </source>
</evidence>